<dbReference type="InterPro" id="IPR003439">
    <property type="entry name" value="ABC_transporter-like_ATP-bd"/>
</dbReference>
<dbReference type="InterPro" id="IPR027417">
    <property type="entry name" value="P-loop_NTPase"/>
</dbReference>
<dbReference type="EMBL" id="MEUX01000026">
    <property type="protein sequence ID" value="OGC46936.1"/>
    <property type="molecule type" value="Genomic_DNA"/>
</dbReference>
<accession>A0A1F4UPT4</accession>
<evidence type="ECO:0000256" key="2">
    <source>
        <dbReference type="ARBA" id="ARBA00022448"/>
    </source>
</evidence>
<evidence type="ECO:0000256" key="3">
    <source>
        <dbReference type="ARBA" id="ARBA00022741"/>
    </source>
</evidence>
<dbReference type="Proteomes" id="UP000176444">
    <property type="component" value="Unassembled WGS sequence"/>
</dbReference>
<reference evidence="6 7" key="1">
    <citation type="journal article" date="2016" name="Nat. Commun.">
        <title>Thousands of microbial genomes shed light on interconnected biogeochemical processes in an aquifer system.</title>
        <authorList>
            <person name="Anantharaman K."/>
            <person name="Brown C.T."/>
            <person name="Hug L.A."/>
            <person name="Sharon I."/>
            <person name="Castelle C.J."/>
            <person name="Probst A.J."/>
            <person name="Thomas B.C."/>
            <person name="Singh A."/>
            <person name="Wilkins M.J."/>
            <person name="Karaoz U."/>
            <person name="Brodie E.L."/>
            <person name="Williams K.H."/>
            <person name="Hubbard S.S."/>
            <person name="Banfield J.F."/>
        </authorList>
    </citation>
    <scope>NUCLEOTIDE SEQUENCE [LARGE SCALE GENOMIC DNA]</scope>
</reference>
<dbReference type="SUPFAM" id="SSF52540">
    <property type="entry name" value="P-loop containing nucleoside triphosphate hydrolases"/>
    <property type="match status" value="1"/>
</dbReference>
<dbReference type="SMART" id="SM00382">
    <property type="entry name" value="AAA"/>
    <property type="match status" value="1"/>
</dbReference>
<dbReference type="GO" id="GO:0016887">
    <property type="term" value="F:ATP hydrolysis activity"/>
    <property type="evidence" value="ECO:0007669"/>
    <property type="project" value="InterPro"/>
</dbReference>
<dbReference type="GO" id="GO:0005524">
    <property type="term" value="F:ATP binding"/>
    <property type="evidence" value="ECO:0007669"/>
    <property type="project" value="UniProtKB-KW"/>
</dbReference>
<comment type="caution">
    <text evidence="6">The sequence shown here is derived from an EMBL/GenBank/DDBJ whole genome shotgun (WGS) entry which is preliminary data.</text>
</comment>
<name>A0A1F4UPT4_UNCKA</name>
<sequence length="305" mass="34271">MVVLKNVSKNFNNVKAVDGLSFVIEKGDVTGLLGPNGAGKTTTMRMITSYFFPTSGEITINGKSTWLHTQQTQRQIGYMPENNPLYNDMIVFDYLSMTAKLQGINNKKIINRIKEVAKSIGIKDKLASNIGELSKGYKQRVGIASALIHNPQVLILDEPTEGLDPNQREEIRKLIKDLSKDKAILISTHVMQEVKAMCNKVIVINDGKLIAQGTPEELAGTKILKVVIEGEKIKESLEKLIEEKDEKIKVEGKAKTKTVFVYSNRELRPEISKIAHIQKWTIWEMQIQDGLEQVFHSIPNKNESK</sequence>
<dbReference type="InterPro" id="IPR003593">
    <property type="entry name" value="AAA+_ATPase"/>
</dbReference>
<dbReference type="Gene3D" id="3.40.50.300">
    <property type="entry name" value="P-loop containing nucleotide triphosphate hydrolases"/>
    <property type="match status" value="1"/>
</dbReference>
<keyword evidence="3" id="KW-0547">Nucleotide-binding</keyword>
<evidence type="ECO:0000313" key="6">
    <source>
        <dbReference type="EMBL" id="OGC46936.1"/>
    </source>
</evidence>
<organism evidence="6 7">
    <name type="scientific">candidate division WWE3 bacterium RIFCSPHIGHO2_01_FULL_35_17</name>
    <dbReference type="NCBI Taxonomy" id="1802614"/>
    <lineage>
        <taxon>Bacteria</taxon>
        <taxon>Katanobacteria</taxon>
    </lineage>
</organism>
<keyword evidence="2" id="KW-0813">Transport</keyword>
<gene>
    <name evidence="6" type="ORF">A2713_00925</name>
</gene>
<comment type="similarity">
    <text evidence="1">Belongs to the ABC transporter superfamily.</text>
</comment>
<dbReference type="PROSITE" id="PS50893">
    <property type="entry name" value="ABC_TRANSPORTER_2"/>
    <property type="match status" value="1"/>
</dbReference>
<dbReference type="PANTHER" id="PTHR43335">
    <property type="entry name" value="ABC TRANSPORTER, ATP-BINDING PROTEIN"/>
    <property type="match status" value="1"/>
</dbReference>
<evidence type="ECO:0000256" key="4">
    <source>
        <dbReference type="ARBA" id="ARBA00022840"/>
    </source>
</evidence>
<evidence type="ECO:0000259" key="5">
    <source>
        <dbReference type="PROSITE" id="PS50893"/>
    </source>
</evidence>
<evidence type="ECO:0000313" key="7">
    <source>
        <dbReference type="Proteomes" id="UP000176444"/>
    </source>
</evidence>
<dbReference type="CDD" id="cd03230">
    <property type="entry name" value="ABC_DR_subfamily_A"/>
    <property type="match status" value="1"/>
</dbReference>
<keyword evidence="4" id="KW-0067">ATP-binding</keyword>
<dbReference type="Pfam" id="PF00005">
    <property type="entry name" value="ABC_tran"/>
    <property type="match status" value="1"/>
</dbReference>
<dbReference type="AlphaFoldDB" id="A0A1F4UPT4"/>
<proteinExistence type="inferred from homology"/>
<evidence type="ECO:0000256" key="1">
    <source>
        <dbReference type="ARBA" id="ARBA00005417"/>
    </source>
</evidence>
<protein>
    <recommendedName>
        <fullName evidence="5">ABC transporter domain-containing protein</fullName>
    </recommendedName>
</protein>
<feature type="domain" description="ABC transporter" evidence="5">
    <location>
        <begin position="2"/>
        <end position="231"/>
    </location>
</feature>